<dbReference type="InterPro" id="IPR000634">
    <property type="entry name" value="Ser/Thr_deHydtase_PyrdxlP-BS"/>
</dbReference>
<dbReference type="GO" id="GO:0006094">
    <property type="term" value="P:gluconeogenesis"/>
    <property type="evidence" value="ECO:0007669"/>
    <property type="project" value="UniProtKB-KW"/>
</dbReference>
<dbReference type="InterPro" id="IPR001926">
    <property type="entry name" value="TrpB-like_PALP"/>
</dbReference>
<dbReference type="Pfam" id="PF00291">
    <property type="entry name" value="PALP"/>
    <property type="match status" value="1"/>
</dbReference>
<keyword evidence="7" id="KW-0963">Cytoplasm</keyword>
<dbReference type="OrthoDB" id="7773036at2759"/>
<dbReference type="SUPFAM" id="SSF53686">
    <property type="entry name" value="Tryptophan synthase beta subunit-like PLP-dependent enzymes"/>
    <property type="match status" value="1"/>
</dbReference>
<evidence type="ECO:0000256" key="9">
    <source>
        <dbReference type="ARBA" id="ARBA00023239"/>
    </source>
</evidence>
<dbReference type="FunFam" id="3.40.50.1100:FF:000040">
    <property type="entry name" value="L-serine dehydratase, putative"/>
    <property type="match status" value="1"/>
</dbReference>
<name>A0A194X631_MOLSC</name>
<evidence type="ECO:0000259" key="11">
    <source>
        <dbReference type="Pfam" id="PF00291"/>
    </source>
</evidence>
<keyword evidence="9" id="KW-0456">Lyase</keyword>
<dbReference type="GO" id="GO:0004794">
    <property type="term" value="F:threonine deaminase activity"/>
    <property type="evidence" value="ECO:0007669"/>
    <property type="project" value="TreeGrafter"/>
</dbReference>
<dbReference type="CDD" id="cd06448">
    <property type="entry name" value="L-Ser-dehyd"/>
    <property type="match status" value="1"/>
</dbReference>
<dbReference type="PROSITE" id="PS00165">
    <property type="entry name" value="DEHYDRATASE_SER_THR"/>
    <property type="match status" value="1"/>
</dbReference>
<proteinExistence type="inferred from homology"/>
<keyword evidence="6" id="KW-0312">Gluconeogenesis</keyword>
<evidence type="ECO:0000313" key="12">
    <source>
        <dbReference type="EMBL" id="KUJ15519.1"/>
    </source>
</evidence>
<dbReference type="EC" id="4.3.1.17" evidence="5"/>
<dbReference type="GO" id="GO:0003941">
    <property type="term" value="F:L-serine ammonia-lyase activity"/>
    <property type="evidence" value="ECO:0007669"/>
    <property type="project" value="UniProtKB-EC"/>
</dbReference>
<dbReference type="KEGG" id="psco:LY89DRAFT_619485"/>
<gene>
    <name evidence="12" type="ORF">LY89DRAFT_619485</name>
</gene>
<dbReference type="FunCoup" id="A0A194X631">
    <property type="interactions" value="501"/>
</dbReference>
<dbReference type="STRING" id="149040.A0A194X631"/>
<dbReference type="Proteomes" id="UP000070700">
    <property type="component" value="Unassembled WGS sequence"/>
</dbReference>
<evidence type="ECO:0000256" key="3">
    <source>
        <dbReference type="ARBA" id="ARBA00004742"/>
    </source>
</evidence>
<dbReference type="InParanoid" id="A0A194X631"/>
<evidence type="ECO:0000256" key="6">
    <source>
        <dbReference type="ARBA" id="ARBA00022432"/>
    </source>
</evidence>
<organism evidence="12 13">
    <name type="scientific">Mollisia scopiformis</name>
    <name type="common">Conifer needle endophyte fungus</name>
    <name type="synonym">Phialocephala scopiformis</name>
    <dbReference type="NCBI Taxonomy" id="149040"/>
    <lineage>
        <taxon>Eukaryota</taxon>
        <taxon>Fungi</taxon>
        <taxon>Dikarya</taxon>
        <taxon>Ascomycota</taxon>
        <taxon>Pezizomycotina</taxon>
        <taxon>Leotiomycetes</taxon>
        <taxon>Helotiales</taxon>
        <taxon>Mollisiaceae</taxon>
        <taxon>Mollisia</taxon>
    </lineage>
</organism>
<comment type="similarity">
    <text evidence="4">Belongs to the serine/threonine dehydratase family.</text>
</comment>
<comment type="catalytic activity">
    <reaction evidence="10">
        <text>L-serine = pyruvate + NH4(+)</text>
        <dbReference type="Rhea" id="RHEA:19169"/>
        <dbReference type="ChEBI" id="CHEBI:15361"/>
        <dbReference type="ChEBI" id="CHEBI:28938"/>
        <dbReference type="ChEBI" id="CHEBI:33384"/>
        <dbReference type="EC" id="4.3.1.17"/>
    </reaction>
</comment>
<dbReference type="GO" id="GO:0006565">
    <property type="term" value="P:L-serine catabolic process"/>
    <property type="evidence" value="ECO:0007669"/>
    <property type="project" value="TreeGrafter"/>
</dbReference>
<evidence type="ECO:0000313" key="13">
    <source>
        <dbReference type="Proteomes" id="UP000070700"/>
    </source>
</evidence>
<keyword evidence="8" id="KW-0663">Pyridoxal phosphate</keyword>
<evidence type="ECO:0000256" key="7">
    <source>
        <dbReference type="ARBA" id="ARBA00022490"/>
    </source>
</evidence>
<sequence length="349" mass="37268">MGSNTSPLTQTWVETPCIRSAALSRAAGCNIYLKLETLQPSGSFKSRGVGHMMSTAILHHGPSKPIHFYTSSGGNAGLACITAANVLKRPATVVVPLSTSALMIQKLKLLGADVVQIGKHWSEADTYLRDELLAKDADGIYVHPFDHKDIWEGHSSMIDEIEVQMRYQGGYDAVVCSVGGGGLFCGIMQGLERNGHLGQNESSRKSTGGVRVLAMETIGADSLNVSVKQGELTRLPAITSIATSLGATQVAEQAFRWSQRPEVVSHTLTDAEAAMACVQFADDERIIVETACGAAVATAYIGTLHSVLFPELSKEEFAGKTVVLIVCGGSNITLQILEKYKEQYGGEKP</sequence>
<keyword evidence="13" id="KW-1185">Reference proteome</keyword>
<comment type="cofactor">
    <cofactor evidence="1">
        <name>pyridoxal 5'-phosphate</name>
        <dbReference type="ChEBI" id="CHEBI:597326"/>
    </cofactor>
</comment>
<evidence type="ECO:0000256" key="4">
    <source>
        <dbReference type="ARBA" id="ARBA00010869"/>
    </source>
</evidence>
<dbReference type="InterPro" id="IPR050147">
    <property type="entry name" value="Ser/Thr_Dehydratase"/>
</dbReference>
<evidence type="ECO:0000256" key="10">
    <source>
        <dbReference type="ARBA" id="ARBA00049406"/>
    </source>
</evidence>
<reference evidence="12 13" key="1">
    <citation type="submission" date="2015-10" db="EMBL/GenBank/DDBJ databases">
        <title>Full genome of DAOMC 229536 Phialocephala scopiformis, a fungal endophyte of spruce producing the potent anti-insectan compound rugulosin.</title>
        <authorList>
            <consortium name="DOE Joint Genome Institute"/>
            <person name="Walker A.K."/>
            <person name="Frasz S.L."/>
            <person name="Seifert K.A."/>
            <person name="Miller J.D."/>
            <person name="Mondo S.J."/>
            <person name="Labutti K."/>
            <person name="Lipzen A."/>
            <person name="Dockter R."/>
            <person name="Kennedy M."/>
            <person name="Grigoriev I.V."/>
            <person name="Spatafora J.W."/>
        </authorList>
    </citation>
    <scope>NUCLEOTIDE SEQUENCE [LARGE SCALE GENOMIC DNA]</scope>
    <source>
        <strain evidence="12 13">CBS 120377</strain>
    </source>
</reference>
<dbReference type="PANTHER" id="PTHR48078">
    <property type="entry name" value="THREONINE DEHYDRATASE, MITOCHONDRIAL-RELATED"/>
    <property type="match status" value="1"/>
</dbReference>
<dbReference type="GO" id="GO:0005737">
    <property type="term" value="C:cytoplasm"/>
    <property type="evidence" value="ECO:0007669"/>
    <property type="project" value="UniProtKB-SubCell"/>
</dbReference>
<dbReference type="PANTHER" id="PTHR48078:SF2">
    <property type="entry name" value="CATABOLIC L-SERINE_THREONINE DEHYDRATASE"/>
    <property type="match status" value="1"/>
</dbReference>
<feature type="domain" description="Tryptophan synthase beta chain-like PALP" evidence="11">
    <location>
        <begin position="10"/>
        <end position="328"/>
    </location>
</feature>
<evidence type="ECO:0000256" key="2">
    <source>
        <dbReference type="ARBA" id="ARBA00004496"/>
    </source>
</evidence>
<dbReference type="InterPro" id="IPR036052">
    <property type="entry name" value="TrpB-like_PALP_sf"/>
</dbReference>
<dbReference type="RefSeq" id="XP_018069874.1">
    <property type="nucleotide sequence ID" value="XM_018210879.1"/>
</dbReference>
<evidence type="ECO:0000256" key="8">
    <source>
        <dbReference type="ARBA" id="ARBA00022898"/>
    </source>
</evidence>
<protein>
    <recommendedName>
        <fullName evidence="5">L-serine ammonia-lyase</fullName>
        <ecNumber evidence="5">4.3.1.17</ecNumber>
    </recommendedName>
</protein>
<comment type="subcellular location">
    <subcellularLocation>
        <location evidence="2">Cytoplasm</location>
    </subcellularLocation>
</comment>
<dbReference type="EMBL" id="KQ947418">
    <property type="protein sequence ID" value="KUJ15519.1"/>
    <property type="molecule type" value="Genomic_DNA"/>
</dbReference>
<dbReference type="GeneID" id="28820605"/>
<dbReference type="GO" id="GO:0009097">
    <property type="term" value="P:isoleucine biosynthetic process"/>
    <property type="evidence" value="ECO:0007669"/>
    <property type="project" value="TreeGrafter"/>
</dbReference>
<accession>A0A194X631</accession>
<dbReference type="GO" id="GO:0006567">
    <property type="term" value="P:L-threonine catabolic process"/>
    <property type="evidence" value="ECO:0007669"/>
    <property type="project" value="TreeGrafter"/>
</dbReference>
<comment type="pathway">
    <text evidence="3">Carbohydrate biosynthesis; gluconeogenesis.</text>
</comment>
<evidence type="ECO:0000256" key="1">
    <source>
        <dbReference type="ARBA" id="ARBA00001933"/>
    </source>
</evidence>
<evidence type="ECO:0000256" key="5">
    <source>
        <dbReference type="ARBA" id="ARBA00012093"/>
    </source>
</evidence>
<dbReference type="Gene3D" id="3.40.50.1100">
    <property type="match status" value="2"/>
</dbReference>
<dbReference type="GO" id="GO:0030170">
    <property type="term" value="F:pyridoxal phosphate binding"/>
    <property type="evidence" value="ECO:0007669"/>
    <property type="project" value="InterPro"/>
</dbReference>
<dbReference type="AlphaFoldDB" id="A0A194X631"/>